<dbReference type="EMBL" id="SLUL01000023">
    <property type="protein sequence ID" value="TCL44784.1"/>
    <property type="molecule type" value="Genomic_DNA"/>
</dbReference>
<proteinExistence type="predicted"/>
<protein>
    <submittedName>
        <fullName evidence="3">DUF3048 family protein</fullName>
    </submittedName>
</protein>
<dbReference type="Pfam" id="PF17479">
    <property type="entry name" value="DUF3048_C"/>
    <property type="match status" value="1"/>
</dbReference>
<dbReference type="InterPro" id="IPR021416">
    <property type="entry name" value="DUF3048_N"/>
</dbReference>
<dbReference type="Gene3D" id="3.50.90.10">
    <property type="entry name" value="YerB-like"/>
    <property type="match status" value="1"/>
</dbReference>
<evidence type="ECO:0000313" key="3">
    <source>
        <dbReference type="EMBL" id="TCL44784.1"/>
    </source>
</evidence>
<name>A0A4R1QB53_9BACL</name>
<comment type="caution">
    <text evidence="3">The sequence shown here is derived from an EMBL/GenBank/DDBJ whole genome shotgun (WGS) entry which is preliminary data.</text>
</comment>
<feature type="domain" description="DUF3048" evidence="2">
    <location>
        <begin position="183"/>
        <end position="291"/>
    </location>
</feature>
<dbReference type="OrthoDB" id="9779102at2"/>
<dbReference type="InterPro" id="IPR023158">
    <property type="entry name" value="YerB-like_sf"/>
</dbReference>
<dbReference type="InterPro" id="IPR035328">
    <property type="entry name" value="DUF3048_C"/>
</dbReference>
<evidence type="ECO:0000313" key="4">
    <source>
        <dbReference type="Proteomes" id="UP000295658"/>
    </source>
</evidence>
<dbReference type="Proteomes" id="UP000295658">
    <property type="component" value="Unassembled WGS sequence"/>
</dbReference>
<evidence type="ECO:0000259" key="2">
    <source>
        <dbReference type="Pfam" id="PF17479"/>
    </source>
</evidence>
<organism evidence="3 4">
    <name type="scientific">Thermolongibacillus altinsuensis</name>
    <dbReference type="NCBI Taxonomy" id="575256"/>
    <lineage>
        <taxon>Bacteria</taxon>
        <taxon>Bacillati</taxon>
        <taxon>Bacillota</taxon>
        <taxon>Bacilli</taxon>
        <taxon>Bacillales</taxon>
        <taxon>Anoxybacillaceae</taxon>
        <taxon>Thermolongibacillus</taxon>
    </lineage>
</organism>
<accession>A0A4R1QB53</accession>
<evidence type="ECO:0000259" key="1">
    <source>
        <dbReference type="Pfam" id="PF11258"/>
    </source>
</evidence>
<sequence length="303" mass="34622">MSSETDEGTNTMSWTFPLTGLATDHVPNNRVVAVMINNYPKARPQTGLYKADLVYEVLAEGDITRFLALYQSEEPEKVGPVRSARDYFIDLSNGFDALYICHGWSPKAQQMLQSGAVDYFNGFFYDGTLFKRDPSRKAPHNSYVSFENMKKEAEKKGYRLEGEIKPLPFFENEQMNGQSVHTIDIFYSKQSYAHVRYTYDGDKYIRYSGGVQTVDRETKTPIAVQNVFVVEMEHKVVDNEGRRDINLTSGGKAYLFQKGTMQQVEWKNVDGRILPYKDGIPLGFVPGKIWINVVPTLNEVHYE</sequence>
<keyword evidence="4" id="KW-1185">Reference proteome</keyword>
<gene>
    <name evidence="3" type="ORF">EDD69_1239</name>
</gene>
<dbReference type="SUPFAM" id="SSF159774">
    <property type="entry name" value="YerB-like"/>
    <property type="match status" value="1"/>
</dbReference>
<dbReference type="Pfam" id="PF11258">
    <property type="entry name" value="DUF3048"/>
    <property type="match status" value="1"/>
</dbReference>
<reference evidence="3 4" key="1">
    <citation type="submission" date="2019-03" db="EMBL/GenBank/DDBJ databases">
        <title>Genomic Encyclopedia of Type Strains, Phase IV (KMG-IV): sequencing the most valuable type-strain genomes for metagenomic binning, comparative biology and taxonomic classification.</title>
        <authorList>
            <person name="Goeker M."/>
        </authorList>
    </citation>
    <scope>NUCLEOTIDE SEQUENCE [LARGE SCALE GENOMIC DNA]</scope>
    <source>
        <strain evidence="3 4">DSM 24979</strain>
    </source>
</reference>
<dbReference type="RefSeq" id="WP_132949594.1">
    <property type="nucleotide sequence ID" value="NZ_SLUL01000023.1"/>
</dbReference>
<dbReference type="AlphaFoldDB" id="A0A4R1QB53"/>
<feature type="domain" description="DUF3048" evidence="1">
    <location>
        <begin position="18"/>
        <end position="159"/>
    </location>
</feature>